<dbReference type="AlphaFoldDB" id="A0A1X0K2C8"/>
<evidence type="ECO:0000313" key="3">
    <source>
        <dbReference type="EMBL" id="ORB68597.1"/>
    </source>
</evidence>
<keyword evidence="4" id="KW-1185">Reference proteome</keyword>
<dbReference type="PANTHER" id="PTHR43316:SF3">
    <property type="entry name" value="HALOACID DEHALOGENASE, TYPE II (AFU_ORTHOLOGUE AFUA_2G07750)-RELATED"/>
    <property type="match status" value="1"/>
</dbReference>
<keyword evidence="2" id="KW-0378">Hydrolase</keyword>
<dbReference type="EMBL" id="MVIM01000001">
    <property type="protein sequence ID" value="ORB68597.1"/>
    <property type="molecule type" value="Genomic_DNA"/>
</dbReference>
<dbReference type="InterPro" id="IPR051540">
    <property type="entry name" value="S-2-haloacid_dehalogenase"/>
</dbReference>
<organism evidence="3 4">
    <name type="scientific">Mycolicibacterium tusciae</name>
    <dbReference type="NCBI Taxonomy" id="75922"/>
    <lineage>
        <taxon>Bacteria</taxon>
        <taxon>Bacillati</taxon>
        <taxon>Actinomycetota</taxon>
        <taxon>Actinomycetes</taxon>
        <taxon>Mycobacteriales</taxon>
        <taxon>Mycobacteriaceae</taxon>
        <taxon>Mycolicibacterium</taxon>
    </lineage>
</organism>
<dbReference type="OrthoDB" id="3774052at2"/>
<evidence type="ECO:0000256" key="2">
    <source>
        <dbReference type="ARBA" id="ARBA00022801"/>
    </source>
</evidence>
<comment type="caution">
    <text evidence="3">The sequence shown here is derived from an EMBL/GenBank/DDBJ whole genome shotgun (WGS) entry which is preliminary data.</text>
</comment>
<comment type="similarity">
    <text evidence="1">Belongs to the HAD-like hydrolase superfamily. S-2-haloalkanoic acid dehalogenase family.</text>
</comment>
<dbReference type="SFLD" id="SFLDS00003">
    <property type="entry name" value="Haloacid_Dehalogenase"/>
    <property type="match status" value="1"/>
</dbReference>
<dbReference type="SUPFAM" id="SSF56784">
    <property type="entry name" value="HAD-like"/>
    <property type="match status" value="1"/>
</dbReference>
<name>A0A1X0K2C8_9MYCO</name>
<dbReference type="InterPro" id="IPR036412">
    <property type="entry name" value="HAD-like_sf"/>
</dbReference>
<dbReference type="STRING" id="75922.BST47_01400"/>
<sequence length="232" mass="25217">MATETTERPSVLVFDVNETLIDIESLAPHFERMFGDRGVLREWFNQLVMYSMTATLSGNYVDFFTLGQAVLRMIGGSRQTSITEGDLEDLAHGMRTMPAHPDVADGLATLRAQGYRLVTLTNSPPKPGVPTPLASAGLAQFFERQFSVDTWRVFKPSAGLYTGVASELEVEPSDCMMVAAHVWDTVGAQSAGLRGALLTRPGNAPLPTPELPQPDIIVEDVRELAQRLGPTG</sequence>
<dbReference type="CDD" id="cd02588">
    <property type="entry name" value="HAD_L2-DEX"/>
    <property type="match status" value="1"/>
</dbReference>
<dbReference type="SFLD" id="SFLDG01129">
    <property type="entry name" value="C1.5:_HAD__Beta-PGM__Phosphata"/>
    <property type="match status" value="1"/>
</dbReference>
<dbReference type="PRINTS" id="PR00413">
    <property type="entry name" value="HADHALOGNASE"/>
</dbReference>
<dbReference type="NCBIfam" id="TIGR01493">
    <property type="entry name" value="HAD-SF-IA-v2"/>
    <property type="match status" value="1"/>
</dbReference>
<accession>A0A1X0K2C8</accession>
<protein>
    <submittedName>
        <fullName evidence="3">Haloacid dehalogenase, type II</fullName>
    </submittedName>
</protein>
<evidence type="ECO:0000256" key="1">
    <source>
        <dbReference type="ARBA" id="ARBA00008106"/>
    </source>
</evidence>
<dbReference type="Gene3D" id="1.10.150.240">
    <property type="entry name" value="Putative phosphatase, domain 2"/>
    <property type="match status" value="1"/>
</dbReference>
<dbReference type="Pfam" id="PF00702">
    <property type="entry name" value="Hydrolase"/>
    <property type="match status" value="1"/>
</dbReference>
<dbReference type="PANTHER" id="PTHR43316">
    <property type="entry name" value="HYDROLASE, HALOACID DELAHOGENASE-RELATED"/>
    <property type="match status" value="1"/>
</dbReference>
<dbReference type="InterPro" id="IPR006439">
    <property type="entry name" value="HAD-SF_hydro_IA"/>
</dbReference>
<dbReference type="NCBIfam" id="TIGR01428">
    <property type="entry name" value="HAD_type_II"/>
    <property type="match status" value="1"/>
</dbReference>
<dbReference type="InterPro" id="IPR006328">
    <property type="entry name" value="2-HAD"/>
</dbReference>
<evidence type="ECO:0000313" key="4">
    <source>
        <dbReference type="Proteomes" id="UP000192411"/>
    </source>
</evidence>
<dbReference type="Gene3D" id="3.40.50.1000">
    <property type="entry name" value="HAD superfamily/HAD-like"/>
    <property type="match status" value="1"/>
</dbReference>
<dbReference type="Proteomes" id="UP000192411">
    <property type="component" value="Unassembled WGS sequence"/>
</dbReference>
<dbReference type="GO" id="GO:0019120">
    <property type="term" value="F:hydrolase activity, acting on acid halide bonds, in C-halide compounds"/>
    <property type="evidence" value="ECO:0007669"/>
    <property type="project" value="InterPro"/>
</dbReference>
<reference evidence="3 4" key="1">
    <citation type="submission" date="2017-02" db="EMBL/GenBank/DDBJ databases">
        <title>The new phylogeny of genus Mycobacterium.</title>
        <authorList>
            <person name="Tortoli E."/>
            <person name="Trovato A."/>
            <person name="Cirillo D.M."/>
        </authorList>
    </citation>
    <scope>NUCLEOTIDE SEQUENCE [LARGE SCALE GENOMIC DNA]</scope>
    <source>
        <strain evidence="3 4">DSM 44338</strain>
    </source>
</reference>
<dbReference type="InterPro" id="IPR023198">
    <property type="entry name" value="PGP-like_dom2"/>
</dbReference>
<gene>
    <name evidence="3" type="ORF">BST47_01400</name>
</gene>
<proteinExistence type="inferred from homology"/>
<dbReference type="RefSeq" id="WP_083123406.1">
    <property type="nucleotide sequence ID" value="NZ_MVIM01000001.1"/>
</dbReference>
<dbReference type="InterPro" id="IPR023214">
    <property type="entry name" value="HAD_sf"/>
</dbReference>